<keyword evidence="7" id="KW-0653">Protein transport</keyword>
<evidence type="ECO:0000256" key="7">
    <source>
        <dbReference type="ARBA" id="ARBA00022927"/>
    </source>
</evidence>
<dbReference type="GO" id="GO:0005789">
    <property type="term" value="C:endoplasmic reticulum membrane"/>
    <property type="evidence" value="ECO:0007669"/>
    <property type="project" value="UniProtKB-SubCell"/>
</dbReference>
<evidence type="ECO:0000256" key="13">
    <source>
        <dbReference type="ARBA" id="ARBA00037962"/>
    </source>
</evidence>
<comment type="subcellular location">
    <subcellularLocation>
        <location evidence="14">Endomembrane system</location>
        <topology evidence="14">Single-pass type IV membrane protein</topology>
    </subcellularLocation>
    <subcellularLocation>
        <location evidence="1">Endoplasmic reticulum membrane</location>
        <topology evidence="1">Single-pass membrane protein</topology>
    </subcellularLocation>
    <subcellularLocation>
        <location evidence="12">Golgi apparatus</location>
        <location evidence="12">cis-Golgi network membrane</location>
    </subcellularLocation>
</comment>
<dbReference type="PANTHER" id="PTHR12791">
    <property type="entry name" value="GOLGI SNARE BET1-RELATED"/>
    <property type="match status" value="1"/>
</dbReference>
<evidence type="ECO:0000256" key="11">
    <source>
        <dbReference type="ARBA" id="ARBA00023136"/>
    </source>
</evidence>
<evidence type="ECO:0000313" key="22">
    <source>
        <dbReference type="Ensembl" id="ENSSHAP00000024761.1"/>
    </source>
</evidence>
<evidence type="ECO:0000256" key="19">
    <source>
        <dbReference type="SAM" id="MobiDB-lite"/>
    </source>
</evidence>
<accession>A0A7N4UXY8</accession>
<keyword evidence="4 20" id="KW-0812">Transmembrane</keyword>
<feature type="region of interest" description="Disordered" evidence="19">
    <location>
        <begin position="1"/>
        <end position="56"/>
    </location>
</feature>
<keyword evidence="8 20" id="KW-1133">Transmembrane helix</keyword>
<evidence type="ECO:0000256" key="18">
    <source>
        <dbReference type="ARBA" id="ARBA00077825"/>
    </source>
</evidence>
<dbReference type="InterPro" id="IPR000727">
    <property type="entry name" value="T_SNARE_dom"/>
</dbReference>
<evidence type="ECO:0000256" key="1">
    <source>
        <dbReference type="ARBA" id="ARBA00004389"/>
    </source>
</evidence>
<keyword evidence="5" id="KW-0256">Endoplasmic reticulum</keyword>
<reference evidence="22" key="3">
    <citation type="submission" date="2025-09" db="UniProtKB">
        <authorList>
            <consortium name="Ensembl"/>
        </authorList>
    </citation>
    <scope>IDENTIFICATION</scope>
</reference>
<evidence type="ECO:0000256" key="14">
    <source>
        <dbReference type="ARBA" id="ARBA00046280"/>
    </source>
</evidence>
<feature type="domain" description="T-SNARE coiled-coil homology" evidence="21">
    <location>
        <begin position="155"/>
        <end position="217"/>
    </location>
</feature>
<organism evidence="22 23">
    <name type="scientific">Sarcophilus harrisii</name>
    <name type="common">Tasmanian devil</name>
    <name type="synonym">Sarcophilus laniarius</name>
    <dbReference type="NCBI Taxonomy" id="9305"/>
    <lineage>
        <taxon>Eukaryota</taxon>
        <taxon>Metazoa</taxon>
        <taxon>Chordata</taxon>
        <taxon>Craniata</taxon>
        <taxon>Vertebrata</taxon>
        <taxon>Euteleostomi</taxon>
        <taxon>Mammalia</taxon>
        <taxon>Metatheria</taxon>
        <taxon>Dasyuromorphia</taxon>
        <taxon>Dasyuridae</taxon>
        <taxon>Sarcophilus</taxon>
    </lineage>
</organism>
<proteinExistence type="inferred from homology"/>
<protein>
    <recommendedName>
        <fullName evidence="17">BET1 homolog</fullName>
    </recommendedName>
    <alternativeName>
        <fullName evidence="18">Golgi vesicular membrane-trafficking protein p18</fullName>
    </alternativeName>
</protein>
<evidence type="ECO:0000256" key="8">
    <source>
        <dbReference type="ARBA" id="ARBA00022989"/>
    </source>
</evidence>
<evidence type="ECO:0000256" key="6">
    <source>
        <dbReference type="ARBA" id="ARBA00022892"/>
    </source>
</evidence>
<dbReference type="GO" id="GO:0005794">
    <property type="term" value="C:Golgi apparatus"/>
    <property type="evidence" value="ECO:0007669"/>
    <property type="project" value="UniProtKB-SubCell"/>
</dbReference>
<reference evidence="22 23" key="1">
    <citation type="journal article" date="2011" name="Proc. Natl. Acad. Sci. U.S.A.">
        <title>Genetic diversity and population structure of the endangered marsupial Sarcophilus harrisii (Tasmanian devil).</title>
        <authorList>
            <person name="Miller W."/>
            <person name="Hayes V.M."/>
            <person name="Ratan A."/>
            <person name="Petersen D.C."/>
            <person name="Wittekindt N.E."/>
            <person name="Miller J."/>
            <person name="Walenz B."/>
            <person name="Knight J."/>
            <person name="Qi J."/>
            <person name="Zhao F."/>
            <person name="Wang Q."/>
            <person name="Bedoya-Reina O.C."/>
            <person name="Katiyar N."/>
            <person name="Tomsho L.P."/>
            <person name="Kasson L.M."/>
            <person name="Hardie R.A."/>
            <person name="Woodbridge P."/>
            <person name="Tindall E.A."/>
            <person name="Bertelsen M.F."/>
            <person name="Dixon D."/>
            <person name="Pyecroft S."/>
            <person name="Helgen K.M."/>
            <person name="Lesk A.M."/>
            <person name="Pringle T.H."/>
            <person name="Patterson N."/>
            <person name="Zhang Y."/>
            <person name="Kreiss A."/>
            <person name="Woods G.M."/>
            <person name="Jones M.E."/>
            <person name="Schuster S.C."/>
        </authorList>
    </citation>
    <scope>NUCLEOTIDE SEQUENCE [LARGE SCALE GENOMIC DNA]</scope>
</reference>
<keyword evidence="2" id="KW-0813">Transport</keyword>
<evidence type="ECO:0000313" key="23">
    <source>
        <dbReference type="Proteomes" id="UP000007648"/>
    </source>
</evidence>
<feature type="transmembrane region" description="Helical" evidence="20">
    <location>
        <begin position="225"/>
        <end position="244"/>
    </location>
</feature>
<evidence type="ECO:0000256" key="15">
    <source>
        <dbReference type="ARBA" id="ARBA00054011"/>
    </source>
</evidence>
<evidence type="ECO:0000256" key="4">
    <source>
        <dbReference type="ARBA" id="ARBA00022692"/>
    </source>
</evidence>
<gene>
    <name evidence="22" type="primary">BET1</name>
</gene>
<evidence type="ECO:0000256" key="2">
    <source>
        <dbReference type="ARBA" id="ARBA00022448"/>
    </source>
</evidence>
<sequence length="247" mass="26784">GGGSTSTWEGWGPWAPGGDGSDHGAGLGDSPGELSTHVPARVGNSPPGHLPTSQESPRLPQLFLDYVSQKPRGSFVGLHFPEAPGSPAPAGSLLELVSPPRAPWRHHSAQTEALTWRERRTNLGLLGLGVTMRRAGLGEGAPPPGHHGYANSGYSSFEEENDRLTESLRTKVTAIKSLSIEIGHEVKHQNKMLAEMDSEFDSTTGFLSQTMGRLKVLSRGSQAKLLAYMVLFSFFVFFVIYWILRLR</sequence>
<dbReference type="PROSITE" id="PS50192">
    <property type="entry name" value="T_SNARE"/>
    <property type="match status" value="1"/>
</dbReference>
<evidence type="ECO:0000256" key="10">
    <source>
        <dbReference type="ARBA" id="ARBA00023054"/>
    </source>
</evidence>
<dbReference type="GO" id="GO:0016192">
    <property type="term" value="P:vesicle-mediated transport"/>
    <property type="evidence" value="ECO:0007669"/>
    <property type="project" value="UniProtKB-KW"/>
</dbReference>
<dbReference type="FunFam" id="1.20.5.110:FF:000026">
    <property type="entry name" value="BET1 homolog"/>
    <property type="match status" value="1"/>
</dbReference>
<evidence type="ECO:0000256" key="16">
    <source>
        <dbReference type="ARBA" id="ARBA00063965"/>
    </source>
</evidence>
<comment type="function">
    <text evidence="15">Required for vesicular transport from the ER to the Golgi complex. Functions as a SNARE involved in the docking process of ER-derived vesicles with the cis-Golgi membrane.</text>
</comment>
<dbReference type="SUPFAM" id="SSF58038">
    <property type="entry name" value="SNARE fusion complex"/>
    <property type="match status" value="1"/>
</dbReference>
<feature type="compositionally biased region" description="Low complexity" evidence="19">
    <location>
        <begin position="1"/>
        <end position="12"/>
    </location>
</feature>
<dbReference type="GeneTree" id="ENSGT00940000163414"/>
<comment type="subunit">
    <text evidence="16">Interacts with SNARE complex members GOSR2, SEC22B and STX5. Interacts with LMAN1/ERGIC53. Interacts with STX17.</text>
</comment>
<evidence type="ECO:0000256" key="12">
    <source>
        <dbReference type="ARBA" id="ARBA00024188"/>
    </source>
</evidence>
<dbReference type="Ensembl" id="ENSSHAT00000032825.1">
    <property type="protein sequence ID" value="ENSSHAP00000024761.1"/>
    <property type="gene ID" value="ENSSHAG00000020702.1"/>
</dbReference>
<name>A0A7N4UXY8_SARHA</name>
<keyword evidence="9" id="KW-0333">Golgi apparatus</keyword>
<dbReference type="GO" id="GO:0015031">
    <property type="term" value="P:protein transport"/>
    <property type="evidence" value="ECO:0007669"/>
    <property type="project" value="UniProtKB-KW"/>
</dbReference>
<evidence type="ECO:0000256" key="20">
    <source>
        <dbReference type="SAM" id="Phobius"/>
    </source>
</evidence>
<dbReference type="AlphaFoldDB" id="A0A7N4UXY8"/>
<dbReference type="CDD" id="cd15853">
    <property type="entry name" value="SNARE_Bet1"/>
    <property type="match status" value="1"/>
</dbReference>
<keyword evidence="6" id="KW-0931">ER-Golgi transport</keyword>
<keyword evidence="23" id="KW-1185">Reference proteome</keyword>
<dbReference type="InterPro" id="IPR039899">
    <property type="entry name" value="BET1_SNARE"/>
</dbReference>
<dbReference type="InParanoid" id="A0A7N4UXY8"/>
<dbReference type="Proteomes" id="UP000007648">
    <property type="component" value="Unassembled WGS sequence"/>
</dbReference>
<keyword evidence="10" id="KW-0175">Coiled coil</keyword>
<dbReference type="Gene3D" id="1.20.5.110">
    <property type="match status" value="1"/>
</dbReference>
<evidence type="ECO:0000256" key="9">
    <source>
        <dbReference type="ARBA" id="ARBA00023034"/>
    </source>
</evidence>
<evidence type="ECO:0000256" key="17">
    <source>
        <dbReference type="ARBA" id="ARBA00071590"/>
    </source>
</evidence>
<feature type="compositionally biased region" description="Gly residues" evidence="19">
    <location>
        <begin position="15"/>
        <end position="29"/>
    </location>
</feature>
<keyword evidence="11 20" id="KW-0472">Membrane</keyword>
<dbReference type="SMART" id="SM00397">
    <property type="entry name" value="t_SNARE"/>
    <property type="match status" value="1"/>
</dbReference>
<reference evidence="22" key="2">
    <citation type="submission" date="2025-08" db="UniProtKB">
        <authorList>
            <consortium name="Ensembl"/>
        </authorList>
    </citation>
    <scope>IDENTIFICATION</scope>
</reference>
<evidence type="ECO:0000259" key="21">
    <source>
        <dbReference type="PROSITE" id="PS50192"/>
    </source>
</evidence>
<evidence type="ECO:0000256" key="5">
    <source>
        <dbReference type="ARBA" id="ARBA00022824"/>
    </source>
</evidence>
<keyword evidence="3" id="KW-0597">Phosphoprotein</keyword>
<evidence type="ECO:0000256" key="3">
    <source>
        <dbReference type="ARBA" id="ARBA00022553"/>
    </source>
</evidence>
<comment type="similarity">
    <text evidence="13">Belongs to the BET1 family.</text>
</comment>